<evidence type="ECO:0000259" key="2">
    <source>
        <dbReference type="PROSITE" id="PS50144"/>
    </source>
</evidence>
<dbReference type="PANTHER" id="PTHR26379:SF515">
    <property type="entry name" value="BTB DOMAIN-CONTAINING PROTEIN"/>
    <property type="match status" value="1"/>
</dbReference>
<protein>
    <recommendedName>
        <fullName evidence="2">MATH domain-containing protein</fullName>
    </recommendedName>
</protein>
<dbReference type="PANTHER" id="PTHR26379">
    <property type="entry name" value="BTB/POZ AND MATH DOMAIN-CONTAINING PROTEIN 1"/>
    <property type="match status" value="1"/>
</dbReference>
<reference evidence="3" key="1">
    <citation type="journal article" date="2018" name="DNA Res.">
        <title>Multiple hybrid de novo genome assembly of finger millet, an orphan allotetraploid crop.</title>
        <authorList>
            <person name="Hatakeyama M."/>
            <person name="Aluri S."/>
            <person name="Balachadran M.T."/>
            <person name="Sivarajan S.R."/>
            <person name="Patrignani A."/>
            <person name="Gruter S."/>
            <person name="Poveda L."/>
            <person name="Shimizu-Inatsugi R."/>
            <person name="Baeten J."/>
            <person name="Francoijs K.J."/>
            <person name="Nataraja K.N."/>
            <person name="Reddy Y.A.N."/>
            <person name="Phadnis S."/>
            <person name="Ravikumar R.L."/>
            <person name="Schlapbach R."/>
            <person name="Sreeman S.M."/>
            <person name="Shimizu K.K."/>
        </authorList>
    </citation>
    <scope>NUCLEOTIDE SEQUENCE</scope>
</reference>
<comment type="caution">
    <text evidence="3">The sequence shown here is derived from an EMBL/GenBank/DDBJ whole genome shotgun (WGS) entry which is preliminary data.</text>
</comment>
<dbReference type="SUPFAM" id="SSF49599">
    <property type="entry name" value="TRAF domain-like"/>
    <property type="match status" value="1"/>
</dbReference>
<dbReference type="Gene3D" id="3.30.710.10">
    <property type="entry name" value="Potassium Channel Kv1.1, Chain A"/>
    <property type="match status" value="1"/>
</dbReference>
<gene>
    <name evidence="3" type="primary">ga18974</name>
    <name evidence="3" type="ORF">PR202_ga18974</name>
</gene>
<dbReference type="SUPFAM" id="SSF54695">
    <property type="entry name" value="POZ domain"/>
    <property type="match status" value="1"/>
</dbReference>
<accession>A0AAV5CT33</accession>
<keyword evidence="4" id="KW-1185">Reference proteome</keyword>
<dbReference type="InterPro" id="IPR002083">
    <property type="entry name" value="MATH/TRAF_dom"/>
</dbReference>
<dbReference type="InterPro" id="IPR045005">
    <property type="entry name" value="BPM1-6"/>
</dbReference>
<proteinExistence type="predicted"/>
<evidence type="ECO:0000313" key="3">
    <source>
        <dbReference type="EMBL" id="GJN01693.1"/>
    </source>
</evidence>
<dbReference type="EMBL" id="BQKI01000009">
    <property type="protein sequence ID" value="GJN01693.1"/>
    <property type="molecule type" value="Genomic_DNA"/>
</dbReference>
<dbReference type="Proteomes" id="UP001054889">
    <property type="component" value="Unassembled WGS sequence"/>
</dbReference>
<comment type="pathway">
    <text evidence="1">Protein modification; protein ubiquitination.</text>
</comment>
<reference evidence="3" key="2">
    <citation type="submission" date="2021-12" db="EMBL/GenBank/DDBJ databases">
        <title>Resequencing data analysis of finger millet.</title>
        <authorList>
            <person name="Hatakeyama M."/>
            <person name="Aluri S."/>
            <person name="Balachadran M.T."/>
            <person name="Sivarajan S.R."/>
            <person name="Poveda L."/>
            <person name="Shimizu-Inatsugi R."/>
            <person name="Schlapbach R."/>
            <person name="Sreeman S.M."/>
            <person name="Shimizu K.K."/>
        </authorList>
    </citation>
    <scope>NUCLEOTIDE SEQUENCE</scope>
</reference>
<dbReference type="AlphaFoldDB" id="A0AAV5CT33"/>
<dbReference type="Gene3D" id="6.10.250.3030">
    <property type="match status" value="1"/>
</dbReference>
<feature type="domain" description="MATH" evidence="2">
    <location>
        <begin position="13"/>
        <end position="69"/>
    </location>
</feature>
<dbReference type="SMART" id="SM00225">
    <property type="entry name" value="BTB"/>
    <property type="match status" value="1"/>
</dbReference>
<dbReference type="Gene3D" id="2.60.210.10">
    <property type="entry name" value="Apoptosis, Tumor Necrosis Factor Receptor Associated Protein 2, Chain A"/>
    <property type="match status" value="1"/>
</dbReference>
<dbReference type="InterPro" id="IPR008974">
    <property type="entry name" value="TRAF-like"/>
</dbReference>
<dbReference type="GO" id="GO:0016567">
    <property type="term" value="P:protein ubiquitination"/>
    <property type="evidence" value="ECO:0007669"/>
    <property type="project" value="InterPro"/>
</dbReference>
<evidence type="ECO:0000313" key="4">
    <source>
        <dbReference type="Proteomes" id="UP001054889"/>
    </source>
</evidence>
<evidence type="ECO:0000256" key="1">
    <source>
        <dbReference type="ARBA" id="ARBA00004906"/>
    </source>
</evidence>
<organism evidence="3 4">
    <name type="scientific">Eleusine coracana subsp. coracana</name>
    <dbReference type="NCBI Taxonomy" id="191504"/>
    <lineage>
        <taxon>Eukaryota</taxon>
        <taxon>Viridiplantae</taxon>
        <taxon>Streptophyta</taxon>
        <taxon>Embryophyta</taxon>
        <taxon>Tracheophyta</taxon>
        <taxon>Spermatophyta</taxon>
        <taxon>Magnoliopsida</taxon>
        <taxon>Liliopsida</taxon>
        <taxon>Poales</taxon>
        <taxon>Poaceae</taxon>
        <taxon>PACMAD clade</taxon>
        <taxon>Chloridoideae</taxon>
        <taxon>Cynodonteae</taxon>
        <taxon>Eleusininae</taxon>
        <taxon>Eleusine</taxon>
    </lineage>
</organism>
<dbReference type="InterPro" id="IPR000210">
    <property type="entry name" value="BTB/POZ_dom"/>
</dbReference>
<dbReference type="Pfam" id="PF22486">
    <property type="entry name" value="MATH_2"/>
    <property type="match status" value="1"/>
</dbReference>
<dbReference type="Pfam" id="PF00651">
    <property type="entry name" value="BTB"/>
    <property type="match status" value="1"/>
</dbReference>
<dbReference type="CDD" id="cd00121">
    <property type="entry name" value="MATH"/>
    <property type="match status" value="1"/>
</dbReference>
<sequence length="213" mass="23655">MVTSSRCITQDITATHNFEVTNFSLLDGMGIGKYVSSSTFSVGSYDWKLNFYPDGDDAERKAAYTSVYLCLVRVRGPAAVRCFMSVIKIQTEDADTVEVPPPNLNQDLARMLKDGEGADVKFRVECIEIKDMEPSVFQGLLHFIYTDTLPDDWKADNIVSMQHLLAAADRYGLDRLMGVCEAKLCSWIDVQPVATTLALAEVHQCINVTLLVS</sequence>
<name>A0AAV5CT33_ELECO</name>
<dbReference type="PROSITE" id="PS50144">
    <property type="entry name" value="MATH"/>
    <property type="match status" value="1"/>
</dbReference>
<dbReference type="InterPro" id="IPR011333">
    <property type="entry name" value="SKP1/BTB/POZ_sf"/>
</dbReference>